<feature type="transmembrane region" description="Helical" evidence="12">
    <location>
        <begin position="123"/>
        <end position="144"/>
    </location>
</feature>
<dbReference type="InterPro" id="IPR000522">
    <property type="entry name" value="ABC_transptr_permease_BtuC"/>
</dbReference>
<feature type="region of interest" description="Disordered" evidence="11">
    <location>
        <begin position="579"/>
        <end position="667"/>
    </location>
</feature>
<dbReference type="GO" id="GO:0005886">
    <property type="term" value="C:plasma membrane"/>
    <property type="evidence" value="ECO:0007669"/>
    <property type="project" value="UniProtKB-SubCell"/>
</dbReference>
<dbReference type="InterPro" id="IPR002491">
    <property type="entry name" value="ABC_transptr_periplasmic_BD"/>
</dbReference>
<evidence type="ECO:0000256" key="6">
    <source>
        <dbReference type="ARBA" id="ARBA00022496"/>
    </source>
</evidence>
<organism evidence="14 15">
    <name type="scientific">Klebsiella pneumoniae</name>
    <dbReference type="NCBI Taxonomy" id="573"/>
    <lineage>
        <taxon>Bacteria</taxon>
        <taxon>Pseudomonadati</taxon>
        <taxon>Pseudomonadota</taxon>
        <taxon>Gammaproteobacteria</taxon>
        <taxon>Enterobacterales</taxon>
        <taxon>Enterobacteriaceae</taxon>
        <taxon>Klebsiella/Raoultella group</taxon>
        <taxon>Klebsiella</taxon>
        <taxon>Klebsiella pneumoniae complex</taxon>
    </lineage>
</organism>
<keyword evidence="7 12" id="KW-0812">Transmembrane</keyword>
<keyword evidence="6" id="KW-0408">Iron</keyword>
<dbReference type="GO" id="GO:1901678">
    <property type="term" value="P:iron coordination entity transport"/>
    <property type="evidence" value="ECO:0007669"/>
    <property type="project" value="UniProtKB-ARBA"/>
</dbReference>
<dbReference type="GO" id="GO:0022857">
    <property type="term" value="F:transmembrane transporter activity"/>
    <property type="evidence" value="ECO:0007669"/>
    <property type="project" value="InterPro"/>
</dbReference>
<evidence type="ECO:0000256" key="4">
    <source>
        <dbReference type="ARBA" id="ARBA00022448"/>
    </source>
</evidence>
<evidence type="ECO:0000256" key="11">
    <source>
        <dbReference type="SAM" id="MobiDB-lite"/>
    </source>
</evidence>
<comment type="similarity">
    <text evidence="2">Belongs to the binding-protein-dependent transport system permease family. FecCD subfamily.</text>
</comment>
<feature type="domain" description="Fe/B12 periplasmic-binding" evidence="13">
    <location>
        <begin position="314"/>
        <end position="594"/>
    </location>
</feature>
<keyword evidence="5" id="KW-1003">Cell membrane</keyword>
<evidence type="ECO:0000256" key="7">
    <source>
        <dbReference type="ARBA" id="ARBA00022692"/>
    </source>
</evidence>
<protein>
    <submittedName>
        <fullName evidence="14">Putative iron compound ABC transport system periplasmic binding component</fullName>
    </submittedName>
</protein>
<keyword evidence="9 12" id="KW-1133">Transmembrane helix</keyword>
<evidence type="ECO:0000256" key="9">
    <source>
        <dbReference type="ARBA" id="ARBA00022989"/>
    </source>
</evidence>
<dbReference type="CDD" id="cd06550">
    <property type="entry name" value="TM_ABC_iron-siderophores_like"/>
    <property type="match status" value="1"/>
</dbReference>
<evidence type="ECO:0000259" key="13">
    <source>
        <dbReference type="PROSITE" id="PS50983"/>
    </source>
</evidence>
<gene>
    <name evidence="14" type="primary">feuC_3</name>
    <name evidence="14" type="ORF">NCTC204_05044</name>
</gene>
<dbReference type="Gene3D" id="3.40.50.1980">
    <property type="entry name" value="Nitrogenase molybdenum iron protein domain"/>
    <property type="match status" value="2"/>
</dbReference>
<dbReference type="AlphaFoldDB" id="A0A378B116"/>
<feature type="transmembrane region" description="Helical" evidence="12">
    <location>
        <begin position="275"/>
        <end position="291"/>
    </location>
</feature>
<keyword evidence="10 12" id="KW-0472">Membrane</keyword>
<keyword evidence="6" id="KW-0406">Ion transport</keyword>
<dbReference type="Pfam" id="PF01497">
    <property type="entry name" value="Peripla_BP_2"/>
    <property type="match status" value="1"/>
</dbReference>
<feature type="transmembrane region" description="Helical" evidence="12">
    <location>
        <begin position="38"/>
        <end position="71"/>
    </location>
</feature>
<proteinExistence type="inferred from homology"/>
<dbReference type="PANTHER" id="PTHR30532">
    <property type="entry name" value="IRON III DICITRATE-BINDING PERIPLASMIC PROTEIN"/>
    <property type="match status" value="1"/>
</dbReference>
<feature type="transmembrane region" description="Helical" evidence="12">
    <location>
        <begin position="83"/>
        <end position="103"/>
    </location>
</feature>
<keyword evidence="8" id="KW-0732">Signal</keyword>
<sequence length="667" mass="71090">MALLCGAMLGLAGAAMQSITRNGLADPGLIGVKEGASIVVLALVLFFPAVGLVWRPLAGMVGGIAVALLVLTLARDCSRPRFILIGIGVSWSLAAAVGIFMTTADVRDVQTAMIWLAGSLQAATWPLLAVAFCWALPGAIILFCTARAADVALLGDRTAIGLGVRLQQLTVLRFFCAGAADLGQRLLRRQPGFCGPDGAAYGAFRAARRPGIAAVRQRADWRLAGAGDRYPWPAGVCPAADPGGDCHCPGGLPVLRCLALASAVMPFNQEGSMRWFVSLLLLLTGAVSAAAPQTQTFTDDLGRTVTVPLHPQRIVSMHDLDITIPLIELGAPPIASHGRTRPDGSHYLRSSAQLTGVDFDNSDIRFIGTADIDLEAVAAARPDLIITEPSRHVSVEQLEKIAPTVSIDHLQGSAPEIYRKLAQLTGTQPRLAILERRYQEQIKQLKAMVNPPQYSVSVIQANNGKVTVHHSYHALGRVLRDAGFRFPPLIERIPDGQRIDVSAEQLPELDADFVFATWRSDTGGKPQDELQAMEGVMPGWCDFMRACRTGHYIFTAAGRGDLQLLRRAVSDGGPGAVAYCRQADPGGGQMKKRGKKREGQSRSVRRTLSRPGAPALPPAAGGGQLYQRQPRGGAGAYGDGDRHRDPDLRRHGGACHPGAGLRRAARA</sequence>
<evidence type="ECO:0000256" key="1">
    <source>
        <dbReference type="ARBA" id="ARBA00004651"/>
    </source>
</evidence>
<evidence type="ECO:0000313" key="14">
    <source>
        <dbReference type="EMBL" id="STV26380.1"/>
    </source>
</evidence>
<evidence type="ECO:0000313" key="15">
    <source>
        <dbReference type="Proteomes" id="UP000255192"/>
    </source>
</evidence>
<comment type="subcellular location">
    <subcellularLocation>
        <location evidence="1">Cell membrane</location>
        <topology evidence="1">Multi-pass membrane protein</topology>
    </subcellularLocation>
</comment>
<dbReference type="Gene3D" id="1.10.3470.10">
    <property type="entry name" value="ABC transporter involved in vitamin B12 uptake, BtuC"/>
    <property type="match status" value="1"/>
</dbReference>
<accession>A0A378B116</accession>
<comment type="similarity">
    <text evidence="3">Belongs to the bacterial solute-binding protein 8 family.</text>
</comment>
<dbReference type="SUPFAM" id="SSF81345">
    <property type="entry name" value="ABC transporter involved in vitamin B12 uptake, BtuC"/>
    <property type="match status" value="1"/>
</dbReference>
<reference evidence="14 15" key="1">
    <citation type="submission" date="2018-06" db="EMBL/GenBank/DDBJ databases">
        <authorList>
            <consortium name="Pathogen Informatics"/>
            <person name="Doyle S."/>
        </authorList>
    </citation>
    <scope>NUCLEOTIDE SEQUENCE [LARGE SCALE GENOMIC DNA]</scope>
    <source>
        <strain evidence="14 15">NCTC204</strain>
    </source>
</reference>
<evidence type="ECO:0000256" key="5">
    <source>
        <dbReference type="ARBA" id="ARBA00022475"/>
    </source>
</evidence>
<evidence type="ECO:0000256" key="10">
    <source>
        <dbReference type="ARBA" id="ARBA00023136"/>
    </source>
</evidence>
<evidence type="ECO:0000256" key="8">
    <source>
        <dbReference type="ARBA" id="ARBA00022729"/>
    </source>
</evidence>
<dbReference type="PROSITE" id="PS50983">
    <property type="entry name" value="FE_B12_PBP"/>
    <property type="match status" value="1"/>
</dbReference>
<dbReference type="EMBL" id="UGMD01000002">
    <property type="protein sequence ID" value="STV26380.1"/>
    <property type="molecule type" value="Genomic_DNA"/>
</dbReference>
<dbReference type="PANTHER" id="PTHR30532:SF1">
    <property type="entry name" value="IRON(3+)-HYDROXAMATE-BINDING PROTEIN FHUD"/>
    <property type="match status" value="1"/>
</dbReference>
<dbReference type="Proteomes" id="UP000255192">
    <property type="component" value="Unassembled WGS sequence"/>
</dbReference>
<dbReference type="GO" id="GO:0030288">
    <property type="term" value="C:outer membrane-bounded periplasmic space"/>
    <property type="evidence" value="ECO:0007669"/>
    <property type="project" value="TreeGrafter"/>
</dbReference>
<feature type="compositionally biased region" description="Basic and acidic residues" evidence="11">
    <location>
        <begin position="639"/>
        <end position="650"/>
    </location>
</feature>
<dbReference type="InterPro" id="IPR051313">
    <property type="entry name" value="Bact_iron-sidero_bind"/>
</dbReference>
<dbReference type="InterPro" id="IPR037294">
    <property type="entry name" value="ABC_BtuC-like"/>
</dbReference>
<name>A0A378B116_KLEPN</name>
<evidence type="ECO:0000256" key="2">
    <source>
        <dbReference type="ARBA" id="ARBA00007935"/>
    </source>
</evidence>
<dbReference type="Pfam" id="PF01032">
    <property type="entry name" value="FecCD"/>
    <property type="match status" value="1"/>
</dbReference>
<keyword evidence="6" id="KW-0410">Iron transport</keyword>
<keyword evidence="4" id="KW-0813">Transport</keyword>
<dbReference type="SUPFAM" id="SSF53807">
    <property type="entry name" value="Helical backbone' metal receptor"/>
    <property type="match status" value="1"/>
</dbReference>
<evidence type="ECO:0000256" key="12">
    <source>
        <dbReference type="SAM" id="Phobius"/>
    </source>
</evidence>
<evidence type="ECO:0000256" key="3">
    <source>
        <dbReference type="ARBA" id="ARBA00008814"/>
    </source>
</evidence>